<dbReference type="PANTHER" id="PTHR37946:SF1">
    <property type="entry name" value="SLL1969 PROTEIN"/>
    <property type="match status" value="1"/>
</dbReference>
<feature type="domain" description="GPI inositol-deacylase PGAP1-like alpha/beta" evidence="1">
    <location>
        <begin position="323"/>
        <end position="416"/>
    </location>
</feature>
<gene>
    <name evidence="2" type="ORF">UABAM_03103</name>
</gene>
<name>A0A5S9INU7_UABAM</name>
<dbReference type="PANTHER" id="PTHR37946">
    <property type="entry name" value="SLL1969 PROTEIN"/>
    <property type="match status" value="1"/>
</dbReference>
<dbReference type="InterPro" id="IPR029058">
    <property type="entry name" value="AB_hydrolase_fold"/>
</dbReference>
<dbReference type="Proteomes" id="UP000326354">
    <property type="component" value="Chromosome"/>
</dbReference>
<dbReference type="GO" id="GO:0016788">
    <property type="term" value="F:hydrolase activity, acting on ester bonds"/>
    <property type="evidence" value="ECO:0007669"/>
    <property type="project" value="InterPro"/>
</dbReference>
<protein>
    <recommendedName>
        <fullName evidence="1">GPI inositol-deacylase PGAP1-like alpha/beta domain-containing protein</fullName>
    </recommendedName>
</protein>
<dbReference type="AlphaFoldDB" id="A0A5S9INU7"/>
<dbReference type="Pfam" id="PF07819">
    <property type="entry name" value="PGAP1"/>
    <property type="match status" value="1"/>
</dbReference>
<dbReference type="RefSeq" id="WP_151968876.1">
    <property type="nucleotide sequence ID" value="NZ_AP019860.1"/>
</dbReference>
<dbReference type="Gene3D" id="3.40.50.1820">
    <property type="entry name" value="alpha/beta hydrolase"/>
    <property type="match status" value="1"/>
</dbReference>
<evidence type="ECO:0000313" key="2">
    <source>
        <dbReference type="EMBL" id="BBM84742.1"/>
    </source>
</evidence>
<dbReference type="EMBL" id="AP019860">
    <property type="protein sequence ID" value="BBM84742.1"/>
    <property type="molecule type" value="Genomic_DNA"/>
</dbReference>
<keyword evidence="3" id="KW-1185">Reference proteome</keyword>
<dbReference type="PROSITE" id="PS51257">
    <property type="entry name" value="PROKAR_LIPOPROTEIN"/>
    <property type="match status" value="1"/>
</dbReference>
<dbReference type="SUPFAM" id="SSF53474">
    <property type="entry name" value="alpha/beta-Hydrolases"/>
    <property type="match status" value="1"/>
</dbReference>
<evidence type="ECO:0000313" key="3">
    <source>
        <dbReference type="Proteomes" id="UP000326354"/>
    </source>
</evidence>
<dbReference type="InterPro" id="IPR012908">
    <property type="entry name" value="PGAP1-ab_dom-like"/>
</dbReference>
<dbReference type="OrthoDB" id="869379at2"/>
<sequence>MKCFVWIFCCVLLIGCSSSPIEFKPTTIEESWQDQQSNVLNSQILSPQTQQQLRIYLLTDLFLESPGKAIVGLQKQLINEKKREVCLAVAELYYDYANKSQTYKEKIKYYTESMKYSYFYMFDKNLGEQYSFDTNFKLIADIYNQSLTKCVFLSQKQKKESPTLFLRTLNWPATYHGFSVATENIQGFLFANQYKLTGMNNVYETYGLGVPLILLALPDANYPNIDEFYLDEEQSYPATIFARIQGSFLEPENVDVHLEFHNSMRASYTEVEGQKISLQTDITKPFAHSLGIHNFHEFELSSIFNVEEEKIRLFMSEPYTKEKIPVLLIHGLYSSPLTWLQMANDLRGDPYLREKYQFWFFVYPTGNPFPISAAALRQKLETLASILDPDKNNTSFQKMVLIGHSMGGLLTRLNISESRNHLWKMLSERDFSEVKKKLPEEVRGRVEKAVFFKPQYFVKRAVFIATPHRGSAFGHHWLSQMLTSFIKLPGRFLEGAKALNKILLLQEEGIDLSHMNSISSLSSKNPIFKAIEKMRIDIPYHSIIGNTAMDSEEEYWTDGVVAYQSSRMENAVSEKIVPYSHGCTSHPVTIQEVKRILKLHYTND</sequence>
<reference evidence="2 3" key="1">
    <citation type="submission" date="2019-08" db="EMBL/GenBank/DDBJ databases">
        <title>Complete genome sequence of Candidatus Uab amorphum.</title>
        <authorList>
            <person name="Shiratori T."/>
            <person name="Suzuki S."/>
            <person name="Kakizawa Y."/>
            <person name="Ishida K."/>
        </authorList>
    </citation>
    <scope>NUCLEOTIDE SEQUENCE [LARGE SCALE GENOMIC DNA]</scope>
    <source>
        <strain evidence="2 3">SRT547</strain>
    </source>
</reference>
<accession>A0A5S9INU7</accession>
<organism evidence="2 3">
    <name type="scientific">Uabimicrobium amorphum</name>
    <dbReference type="NCBI Taxonomy" id="2596890"/>
    <lineage>
        <taxon>Bacteria</taxon>
        <taxon>Pseudomonadati</taxon>
        <taxon>Planctomycetota</taxon>
        <taxon>Candidatus Uabimicrobiia</taxon>
        <taxon>Candidatus Uabimicrobiales</taxon>
        <taxon>Candidatus Uabimicrobiaceae</taxon>
        <taxon>Candidatus Uabimicrobium</taxon>
    </lineage>
</organism>
<evidence type="ECO:0000259" key="1">
    <source>
        <dbReference type="Pfam" id="PF07819"/>
    </source>
</evidence>
<dbReference type="KEGG" id="uam:UABAM_03103"/>
<proteinExistence type="predicted"/>